<dbReference type="OrthoDB" id="7042322at2759"/>
<dbReference type="InterPro" id="IPR015424">
    <property type="entry name" value="PyrdxlP-dep_Trfase"/>
</dbReference>
<dbReference type="Pfam" id="PF00155">
    <property type="entry name" value="Aminotran_1_2"/>
    <property type="match status" value="1"/>
</dbReference>
<evidence type="ECO:0000313" key="7">
    <source>
        <dbReference type="EMBL" id="KAA8495330.1"/>
    </source>
</evidence>
<dbReference type="HAMAP" id="MF_01642">
    <property type="entry name" value="DapL_aminotrans_1"/>
    <property type="match status" value="1"/>
</dbReference>
<dbReference type="FunFam" id="3.40.640.10:FF:000099">
    <property type="entry name" value="LL-diaminopimelate aminotransferase, chloroplastic"/>
    <property type="match status" value="1"/>
</dbReference>
<evidence type="ECO:0000256" key="2">
    <source>
        <dbReference type="ARBA" id="ARBA00022576"/>
    </source>
</evidence>
<keyword evidence="2 7" id="KW-0032">Aminotransferase</keyword>
<evidence type="ECO:0000256" key="1">
    <source>
        <dbReference type="ARBA" id="ARBA00001933"/>
    </source>
</evidence>
<dbReference type="PANTHER" id="PTHR43144">
    <property type="entry name" value="AMINOTRANSFERASE"/>
    <property type="match status" value="1"/>
</dbReference>
<gene>
    <name evidence="7" type="ORF">FVE85_1485</name>
</gene>
<protein>
    <submittedName>
        <fullName evidence="7">LL-diaminopimelate aminotransferase, chloroplastic</fullName>
    </submittedName>
</protein>
<sequence length="473" mass="50781">MAGMMGFAAPGGVAVGKLRGEWVCGGSRGNVGSISTVNARCQTAARPITGPISHRRASRGAGVVNMVTGVKRNANMGKLQAGYLFPEIAKRRNAFQAANPDAKIISLGIGDTTQPVPPHIAAGLKRGAEMLATDSGYSGYGPSEGVMPLREKIASKLYEGIVKPEEVYVSDGAKCDIARLQFMFGYDVTVAVQDPSYPVYVDTSVIQGQTGTYNGSNSQFDGIVYMQCLPENDFFPDLSKLQRTDVIFFCAPNNPTGAVATRSQLKELVDFALKNGSIIIYDAAYAPFVKNSDVPRSIFEIPGARECAIECNSFSKYAGFTGVRLGWTVVPGELKFADGTPVAKDYGRIMNTCFNGASNVVQEGGLACLDDEGLKEIDALIEYYMGNAALLRETFLDLGYKVYGGTDAPYVWVHFPGRDSWDVFNEIMEKTAVVTIPGAGFGPSGTEFLRLSAFAPRDACVEATERIRKALAK</sequence>
<comment type="caution">
    <text evidence="7">The sequence shown here is derived from an EMBL/GenBank/DDBJ whole genome shotgun (WGS) entry which is preliminary data.</text>
</comment>
<reference evidence="8" key="1">
    <citation type="journal article" date="2019" name="Nat. Commun.">
        <title>Expansion of phycobilisome linker gene families in mesophilic red algae.</title>
        <authorList>
            <person name="Lee J."/>
            <person name="Kim D."/>
            <person name="Bhattacharya D."/>
            <person name="Yoon H.S."/>
        </authorList>
    </citation>
    <scope>NUCLEOTIDE SEQUENCE [LARGE SCALE GENOMIC DNA]</scope>
    <source>
        <strain evidence="8">CCMP 1328</strain>
    </source>
</reference>
<keyword evidence="8" id="KW-1185">Reference proteome</keyword>
<dbReference type="CDD" id="cd00609">
    <property type="entry name" value="AAT_like"/>
    <property type="match status" value="1"/>
</dbReference>
<dbReference type="InterPro" id="IPR004839">
    <property type="entry name" value="Aminotransferase_I/II_large"/>
</dbReference>
<comment type="cofactor">
    <cofactor evidence="1">
        <name>pyridoxal 5'-phosphate</name>
        <dbReference type="ChEBI" id="CHEBI:597326"/>
    </cofactor>
</comment>
<dbReference type="AlphaFoldDB" id="A0A5J4YWJ9"/>
<keyword evidence="4" id="KW-0663">Pyridoxal phosphate</keyword>
<comment type="similarity">
    <text evidence="5">Belongs to the class-I pyridoxal-phosphate-dependent aminotransferase family. LL-diaminopimelate aminotransferase subfamily.</text>
</comment>
<evidence type="ECO:0000259" key="6">
    <source>
        <dbReference type="Pfam" id="PF00155"/>
    </source>
</evidence>
<evidence type="ECO:0000313" key="8">
    <source>
        <dbReference type="Proteomes" id="UP000324585"/>
    </source>
</evidence>
<dbReference type="EMBL" id="VRMN01000003">
    <property type="protein sequence ID" value="KAA8495330.1"/>
    <property type="molecule type" value="Genomic_DNA"/>
</dbReference>
<organism evidence="7 8">
    <name type="scientific">Porphyridium purpureum</name>
    <name type="common">Red alga</name>
    <name type="synonym">Porphyridium cruentum</name>
    <dbReference type="NCBI Taxonomy" id="35688"/>
    <lineage>
        <taxon>Eukaryota</taxon>
        <taxon>Rhodophyta</taxon>
        <taxon>Bangiophyceae</taxon>
        <taxon>Porphyridiales</taxon>
        <taxon>Porphyridiaceae</taxon>
        <taxon>Porphyridium</taxon>
    </lineage>
</organism>
<dbReference type="Gene3D" id="3.90.1150.10">
    <property type="entry name" value="Aspartate Aminotransferase, domain 1"/>
    <property type="match status" value="1"/>
</dbReference>
<dbReference type="Gene3D" id="3.40.640.10">
    <property type="entry name" value="Type I PLP-dependent aspartate aminotransferase-like (Major domain)"/>
    <property type="match status" value="1"/>
</dbReference>
<proteinExistence type="inferred from homology"/>
<feature type="domain" description="Aminotransferase class I/classII large" evidence="6">
    <location>
        <begin position="103"/>
        <end position="455"/>
    </location>
</feature>
<evidence type="ECO:0000256" key="5">
    <source>
        <dbReference type="ARBA" id="ARBA00061511"/>
    </source>
</evidence>
<accession>A0A5J4YWJ9</accession>
<dbReference type="InterPro" id="IPR015421">
    <property type="entry name" value="PyrdxlP-dep_Trfase_major"/>
</dbReference>
<evidence type="ECO:0000256" key="3">
    <source>
        <dbReference type="ARBA" id="ARBA00022679"/>
    </source>
</evidence>
<dbReference type="Proteomes" id="UP000324585">
    <property type="component" value="Unassembled WGS sequence"/>
</dbReference>
<dbReference type="OMA" id="SKTFNMT"/>
<dbReference type="InterPro" id="IPR019942">
    <property type="entry name" value="DapL/ALD1"/>
</dbReference>
<dbReference type="GO" id="GO:0009862">
    <property type="term" value="P:systemic acquired resistance, salicylic acid mediated signaling pathway"/>
    <property type="evidence" value="ECO:0007669"/>
    <property type="project" value="UniProtKB-ARBA"/>
</dbReference>
<name>A0A5J4YWJ9_PORPP</name>
<dbReference type="GO" id="GO:0030170">
    <property type="term" value="F:pyridoxal phosphate binding"/>
    <property type="evidence" value="ECO:0007669"/>
    <property type="project" value="InterPro"/>
</dbReference>
<evidence type="ECO:0000256" key="4">
    <source>
        <dbReference type="ARBA" id="ARBA00022898"/>
    </source>
</evidence>
<dbReference type="GO" id="GO:0008483">
    <property type="term" value="F:transaminase activity"/>
    <property type="evidence" value="ECO:0007669"/>
    <property type="project" value="UniProtKB-KW"/>
</dbReference>
<dbReference type="InterPro" id="IPR015422">
    <property type="entry name" value="PyrdxlP-dep_Trfase_small"/>
</dbReference>
<keyword evidence="3 7" id="KW-0808">Transferase</keyword>
<dbReference type="SUPFAM" id="SSF53383">
    <property type="entry name" value="PLP-dependent transferases"/>
    <property type="match status" value="1"/>
</dbReference>
<dbReference type="NCBIfam" id="TIGR03542">
    <property type="entry name" value="DAPAT_plant"/>
    <property type="match status" value="1"/>
</dbReference>